<evidence type="ECO:0000259" key="1">
    <source>
        <dbReference type="PROSITE" id="PS51819"/>
    </source>
</evidence>
<dbReference type="Pfam" id="PF00903">
    <property type="entry name" value="Glyoxalase"/>
    <property type="match status" value="1"/>
</dbReference>
<dbReference type="InterPro" id="IPR037523">
    <property type="entry name" value="VOC_core"/>
</dbReference>
<dbReference type="EMBL" id="BNDY01000006">
    <property type="protein sequence ID" value="GHI38453.1"/>
    <property type="molecule type" value="Genomic_DNA"/>
</dbReference>
<proteinExistence type="predicted"/>
<dbReference type="InterPro" id="IPR029068">
    <property type="entry name" value="Glyas_Bleomycin-R_OHBP_Dase"/>
</dbReference>
<dbReference type="GO" id="GO:0016787">
    <property type="term" value="F:hydrolase activity"/>
    <property type="evidence" value="ECO:0007669"/>
    <property type="project" value="UniProtKB-KW"/>
</dbReference>
<reference evidence="2" key="1">
    <citation type="submission" date="2024-05" db="EMBL/GenBank/DDBJ databases">
        <title>Whole genome shotgun sequence of Streptomyces violascens NBRC 12920.</title>
        <authorList>
            <person name="Komaki H."/>
            <person name="Tamura T."/>
        </authorList>
    </citation>
    <scope>NUCLEOTIDE SEQUENCE</scope>
    <source>
        <strain evidence="2">NBRC 12920</strain>
    </source>
</reference>
<dbReference type="Proteomes" id="UP001050808">
    <property type="component" value="Unassembled WGS sequence"/>
</dbReference>
<dbReference type="PANTHER" id="PTHR33993:SF10">
    <property type="entry name" value="CONSERVED PROTEIN"/>
    <property type="match status" value="1"/>
</dbReference>
<keyword evidence="2" id="KW-0378">Hydrolase</keyword>
<protein>
    <submittedName>
        <fullName evidence="2">Hydrolase</fullName>
    </submittedName>
</protein>
<feature type="domain" description="VOC" evidence="1">
    <location>
        <begin position="140"/>
        <end position="264"/>
    </location>
</feature>
<accession>A0ABQ3QMF2</accession>
<dbReference type="Gene3D" id="3.10.180.10">
    <property type="entry name" value="2,3-Dihydroxybiphenyl 1,2-Dioxygenase, domain 1"/>
    <property type="match status" value="2"/>
</dbReference>
<keyword evidence="3" id="KW-1185">Reference proteome</keyword>
<dbReference type="SUPFAM" id="SSF54593">
    <property type="entry name" value="Glyoxalase/Bleomycin resistance protein/Dihydroxybiphenyl dioxygenase"/>
    <property type="match status" value="2"/>
</dbReference>
<name>A0ABQ3QMF2_9ACTN</name>
<evidence type="ECO:0000313" key="3">
    <source>
        <dbReference type="Proteomes" id="UP001050808"/>
    </source>
</evidence>
<dbReference type="PANTHER" id="PTHR33993">
    <property type="entry name" value="GLYOXALASE-RELATED"/>
    <property type="match status" value="1"/>
</dbReference>
<dbReference type="PROSITE" id="PS51819">
    <property type="entry name" value="VOC"/>
    <property type="match status" value="2"/>
</dbReference>
<evidence type="ECO:0000313" key="2">
    <source>
        <dbReference type="EMBL" id="GHI38453.1"/>
    </source>
</evidence>
<dbReference type="InterPro" id="IPR004360">
    <property type="entry name" value="Glyas_Fos-R_dOase_dom"/>
</dbReference>
<comment type="caution">
    <text evidence="2">The sequence shown here is derived from an EMBL/GenBank/DDBJ whole genome shotgun (WGS) entry which is preliminary data.</text>
</comment>
<feature type="domain" description="VOC" evidence="1">
    <location>
        <begin position="8"/>
        <end position="126"/>
    </location>
</feature>
<gene>
    <name evidence="2" type="ORF">Sviol_28610</name>
</gene>
<organism evidence="2 3">
    <name type="scientific">Streptomyces violascens</name>
    <dbReference type="NCBI Taxonomy" id="67381"/>
    <lineage>
        <taxon>Bacteria</taxon>
        <taxon>Bacillati</taxon>
        <taxon>Actinomycetota</taxon>
        <taxon>Actinomycetes</taxon>
        <taxon>Kitasatosporales</taxon>
        <taxon>Streptomycetaceae</taxon>
        <taxon>Streptomyces</taxon>
    </lineage>
</organism>
<sequence>MGGYPEGAPCWADASLSDLAAGKRFYGELLGWTFDEDAEGTADAKQGGYTSAFKDGKRVAALQPKRDGRMPTSWTVYLATPDVHALAARIREAGGQMITEPLPVPPHGTMALAADPGGAVFGLWQGDRHTGFELTRKPGSFCWTEVYTRDKDQADAFYESVFGYEGGDPGSPDEIGADFRTWSLPGAEPGPDNAIGGRSLMSDAFPAALPDHFLVYFSVEDCDAVAAACTRLGGRVTAEPFDIPYGRMAVLNDNQGAAFAVLQGSGT</sequence>
<dbReference type="RefSeq" id="WP_189961651.1">
    <property type="nucleotide sequence ID" value="NZ_BMUA01000003.1"/>
</dbReference>
<dbReference type="InterPro" id="IPR052164">
    <property type="entry name" value="Anthracycline_SecMetBiosynth"/>
</dbReference>
<dbReference type="CDD" id="cd07247">
    <property type="entry name" value="SgaA_N_like"/>
    <property type="match status" value="2"/>
</dbReference>